<evidence type="ECO:0000256" key="5">
    <source>
        <dbReference type="ARBA" id="ARBA00023136"/>
    </source>
</evidence>
<evidence type="ECO:0000313" key="7">
    <source>
        <dbReference type="EMBL" id="TFB85620.1"/>
    </source>
</evidence>
<feature type="transmembrane region" description="Helical" evidence="6">
    <location>
        <begin position="363"/>
        <end position="384"/>
    </location>
</feature>
<feature type="transmembrane region" description="Helical" evidence="6">
    <location>
        <begin position="154"/>
        <end position="177"/>
    </location>
</feature>
<dbReference type="EMBL" id="SOFG01000017">
    <property type="protein sequence ID" value="TFB85620.1"/>
    <property type="molecule type" value="Genomic_DNA"/>
</dbReference>
<evidence type="ECO:0000313" key="8">
    <source>
        <dbReference type="Proteomes" id="UP000297608"/>
    </source>
</evidence>
<comment type="subcellular location">
    <subcellularLocation>
        <location evidence="1">Cell membrane</location>
        <topology evidence="1">Multi-pass membrane protein</topology>
    </subcellularLocation>
</comment>
<evidence type="ECO:0008006" key="9">
    <source>
        <dbReference type="Google" id="ProtNLM"/>
    </source>
</evidence>
<evidence type="ECO:0000256" key="6">
    <source>
        <dbReference type="SAM" id="Phobius"/>
    </source>
</evidence>
<feature type="transmembrane region" description="Helical" evidence="6">
    <location>
        <begin position="95"/>
        <end position="115"/>
    </location>
</feature>
<dbReference type="RefSeq" id="WP_134535316.1">
    <property type="nucleotide sequence ID" value="NZ_SOFG01000017.1"/>
</dbReference>
<feature type="transmembrane region" description="Helical" evidence="6">
    <location>
        <begin position="183"/>
        <end position="207"/>
    </location>
</feature>
<evidence type="ECO:0000256" key="3">
    <source>
        <dbReference type="ARBA" id="ARBA00022692"/>
    </source>
</evidence>
<reference evidence="7 8" key="1">
    <citation type="submission" date="2019-03" db="EMBL/GenBank/DDBJ databases">
        <title>Genomics of glacier-inhabiting Cryobacterium strains.</title>
        <authorList>
            <person name="Liu Q."/>
            <person name="Xin Y.-H."/>
        </authorList>
    </citation>
    <scope>NUCLEOTIDE SEQUENCE [LARGE SCALE GENOMIC DNA]</scope>
    <source>
        <strain evidence="7 8">MDB2-B</strain>
    </source>
</reference>
<dbReference type="Proteomes" id="UP000297608">
    <property type="component" value="Unassembled WGS sequence"/>
</dbReference>
<keyword evidence="3 6" id="KW-0812">Transmembrane</keyword>
<dbReference type="PANTHER" id="PTHR30250">
    <property type="entry name" value="PST FAMILY PREDICTED COLANIC ACID TRANSPORTER"/>
    <property type="match status" value="1"/>
</dbReference>
<organism evidence="7 8">
    <name type="scientific">Cryobacterium algoricola</name>
    <dbReference type="NCBI Taxonomy" id="1259183"/>
    <lineage>
        <taxon>Bacteria</taxon>
        <taxon>Bacillati</taxon>
        <taxon>Actinomycetota</taxon>
        <taxon>Actinomycetes</taxon>
        <taxon>Micrococcales</taxon>
        <taxon>Microbacteriaceae</taxon>
        <taxon>Cryobacterium</taxon>
    </lineage>
</organism>
<sequence>MPGNRSGPRISPARRLSNSPSVIVLARILSAFLSLLSAPIVARALGPEGRGETAAALAVTGLAPLLVGWGVPLVVRRLSVDRSRISPAIRGVRIVALWALLPSAVIAGGCRYLLLPTVDNATGIVFIVAVASAPLSVVWICTANVLVAQRRHGAFALINLLPAAISVGALIVGWQWGWITVGYVLLANLFGNVGTFVTVLFLVPVTVRGPRVRARSLLRDGMSFGGSQVAEAASYRLDQAIALPLMGGAQAGLYSVAATVALLPYAVGQAVGTAIFGNIAEDVTAEVRQERIAQAVRAALLIAGLTAVVLAIVTPFAVPLVFGRNFAGAVGPTIVGLIGSIAVVLSYVASSALVALGRGSAILFAQLLGLAIGICALAILGTLWGALGASIASSMGFWSCALYAIVSLRLPVALLVPRRSDFYSAARMLLRG</sequence>
<dbReference type="InterPro" id="IPR050833">
    <property type="entry name" value="Poly_Biosynth_Transport"/>
</dbReference>
<evidence type="ECO:0000256" key="4">
    <source>
        <dbReference type="ARBA" id="ARBA00022989"/>
    </source>
</evidence>
<feature type="transmembrane region" description="Helical" evidence="6">
    <location>
        <begin position="121"/>
        <end position="147"/>
    </location>
</feature>
<dbReference type="PANTHER" id="PTHR30250:SF11">
    <property type="entry name" value="O-ANTIGEN TRANSPORTER-RELATED"/>
    <property type="match status" value="1"/>
</dbReference>
<keyword evidence="8" id="KW-1185">Reference proteome</keyword>
<dbReference type="InterPro" id="IPR002797">
    <property type="entry name" value="Polysacc_synth"/>
</dbReference>
<accession>A0ABY2IDF2</accession>
<keyword evidence="4 6" id="KW-1133">Transmembrane helix</keyword>
<evidence type="ECO:0000256" key="2">
    <source>
        <dbReference type="ARBA" id="ARBA00022475"/>
    </source>
</evidence>
<name>A0ABY2IDF2_9MICO</name>
<comment type="caution">
    <text evidence="7">The sequence shown here is derived from an EMBL/GenBank/DDBJ whole genome shotgun (WGS) entry which is preliminary data.</text>
</comment>
<gene>
    <name evidence="7" type="ORF">E3O44_13625</name>
</gene>
<feature type="transmembrane region" description="Helical" evidence="6">
    <location>
        <begin position="21"/>
        <end position="42"/>
    </location>
</feature>
<feature type="transmembrane region" description="Helical" evidence="6">
    <location>
        <begin position="298"/>
        <end position="322"/>
    </location>
</feature>
<keyword evidence="5 6" id="KW-0472">Membrane</keyword>
<evidence type="ECO:0000256" key="1">
    <source>
        <dbReference type="ARBA" id="ARBA00004651"/>
    </source>
</evidence>
<proteinExistence type="predicted"/>
<dbReference type="Pfam" id="PF01943">
    <property type="entry name" value="Polysacc_synt"/>
    <property type="match status" value="1"/>
</dbReference>
<protein>
    <recommendedName>
        <fullName evidence="9">Polysaccharide biosynthesis protein C-terminal domain-containing protein</fullName>
    </recommendedName>
</protein>
<keyword evidence="2" id="KW-1003">Cell membrane</keyword>
<feature type="transmembrane region" description="Helical" evidence="6">
    <location>
        <begin position="54"/>
        <end position="75"/>
    </location>
</feature>
<feature type="transmembrane region" description="Helical" evidence="6">
    <location>
        <begin position="334"/>
        <end position="356"/>
    </location>
</feature>
<feature type="transmembrane region" description="Helical" evidence="6">
    <location>
        <begin position="396"/>
        <end position="417"/>
    </location>
</feature>